<proteinExistence type="predicted"/>
<name>A0ABW2YQR5_9GAMM</name>
<evidence type="ECO:0000313" key="2">
    <source>
        <dbReference type="EMBL" id="MFD0740005.1"/>
    </source>
</evidence>
<keyword evidence="1" id="KW-0732">Signal</keyword>
<dbReference type="RefSeq" id="WP_386813039.1">
    <property type="nucleotide sequence ID" value="NZ_JBHTIH010000006.1"/>
</dbReference>
<dbReference type="Proteomes" id="UP001597090">
    <property type="component" value="Unassembled WGS sequence"/>
</dbReference>
<evidence type="ECO:0000256" key="1">
    <source>
        <dbReference type="SAM" id="SignalP"/>
    </source>
</evidence>
<sequence length="158" mass="17721">MHTLLKLALAATLLLPPAVHAQDDYTAIEKRLTPAQLQATGLERLTTQELALLNQLLRDERDTVLQAADARSQHDRSPGLFERRAVEPIRSTIKGSMREWSVGTRFELENGQRWRVTQGSLYTSTLSQPKVTIAPGALGSWYLQVEGHSPRLKVQRVD</sequence>
<organism evidence="2 3">
    <name type="scientific">Lysobacter koreensis</name>
    <dbReference type="NCBI Taxonomy" id="266122"/>
    <lineage>
        <taxon>Bacteria</taxon>
        <taxon>Pseudomonadati</taxon>
        <taxon>Pseudomonadota</taxon>
        <taxon>Gammaproteobacteria</taxon>
        <taxon>Lysobacterales</taxon>
        <taxon>Lysobacteraceae</taxon>
        <taxon>Lysobacter</taxon>
    </lineage>
</organism>
<feature type="signal peptide" evidence="1">
    <location>
        <begin position="1"/>
        <end position="21"/>
    </location>
</feature>
<protein>
    <recommendedName>
        <fullName evidence="4">Secreted protein</fullName>
    </recommendedName>
</protein>
<feature type="chain" id="PRO_5045497162" description="Secreted protein" evidence="1">
    <location>
        <begin position="22"/>
        <end position="158"/>
    </location>
</feature>
<comment type="caution">
    <text evidence="2">The sequence shown here is derived from an EMBL/GenBank/DDBJ whole genome shotgun (WGS) entry which is preliminary data.</text>
</comment>
<reference evidence="3" key="1">
    <citation type="journal article" date="2019" name="Int. J. Syst. Evol. Microbiol.">
        <title>The Global Catalogue of Microorganisms (GCM) 10K type strain sequencing project: providing services to taxonomists for standard genome sequencing and annotation.</title>
        <authorList>
            <consortium name="The Broad Institute Genomics Platform"/>
            <consortium name="The Broad Institute Genome Sequencing Center for Infectious Disease"/>
            <person name="Wu L."/>
            <person name="Ma J."/>
        </authorList>
    </citation>
    <scope>NUCLEOTIDE SEQUENCE [LARGE SCALE GENOMIC DNA]</scope>
    <source>
        <strain evidence="3">CCUG 55491</strain>
    </source>
</reference>
<evidence type="ECO:0000313" key="3">
    <source>
        <dbReference type="Proteomes" id="UP001597090"/>
    </source>
</evidence>
<accession>A0ABW2YQR5</accession>
<dbReference type="EMBL" id="JBHTIH010000006">
    <property type="protein sequence ID" value="MFD0740005.1"/>
    <property type="molecule type" value="Genomic_DNA"/>
</dbReference>
<gene>
    <name evidence="2" type="ORF">ACFQZQ_12035</name>
</gene>
<evidence type="ECO:0008006" key="4">
    <source>
        <dbReference type="Google" id="ProtNLM"/>
    </source>
</evidence>
<keyword evidence="3" id="KW-1185">Reference proteome</keyword>